<keyword evidence="1" id="KW-0963">Cytoplasm</keyword>
<dbReference type="SMART" id="SM01397">
    <property type="entry name" value="Ribosomal_S3Ae"/>
    <property type="match status" value="1"/>
</dbReference>
<evidence type="ECO:0000256" key="2">
    <source>
        <dbReference type="ARBA" id="ARBA00022980"/>
    </source>
</evidence>
<evidence type="ECO:0000313" key="5">
    <source>
        <dbReference type="EnsemblMetazoa" id="MESCA006320-PA"/>
    </source>
</evidence>
<dbReference type="EMBL" id="CAQQ02007108">
    <property type="status" value="NOT_ANNOTATED_CDS"/>
    <property type="molecule type" value="Genomic_DNA"/>
</dbReference>
<sequence>MSQRKTCYAQSSQVRVIRSKMVNTIIRESDLKEVVNKLLPDSIAKDIEKACQGTYPLHDVYIRKVKVLKKPRFDLSKLLELHGDGGSSKGTEGAVTAEGAPVGRPEGYEPPVQEAV</sequence>
<dbReference type="Proteomes" id="UP000015102">
    <property type="component" value="Unassembled WGS sequence"/>
</dbReference>
<dbReference type="InterPro" id="IPR001593">
    <property type="entry name" value="Ribosomal_eS1"/>
</dbReference>
<evidence type="ECO:0008006" key="7">
    <source>
        <dbReference type="Google" id="ProtNLM"/>
    </source>
</evidence>
<evidence type="ECO:0000256" key="1">
    <source>
        <dbReference type="ARBA" id="ARBA00022490"/>
    </source>
</evidence>
<evidence type="ECO:0000313" key="6">
    <source>
        <dbReference type="Proteomes" id="UP000015102"/>
    </source>
</evidence>
<dbReference type="GO" id="GO:1990904">
    <property type="term" value="C:ribonucleoprotein complex"/>
    <property type="evidence" value="ECO:0007669"/>
    <property type="project" value="UniProtKB-KW"/>
</dbReference>
<keyword evidence="6" id="KW-1185">Reference proteome</keyword>
<dbReference type="GO" id="GO:0006412">
    <property type="term" value="P:translation"/>
    <property type="evidence" value="ECO:0007669"/>
    <property type="project" value="InterPro"/>
</dbReference>
<proteinExistence type="predicted"/>
<accession>T1GRN3</accession>
<dbReference type="Pfam" id="PF01015">
    <property type="entry name" value="Ribosomal_S3Ae"/>
    <property type="match status" value="1"/>
</dbReference>
<protein>
    <recommendedName>
        <fullName evidence="7">40S ribosomal protein S3a</fullName>
    </recommendedName>
</protein>
<reference evidence="5" key="2">
    <citation type="submission" date="2015-06" db="UniProtKB">
        <authorList>
            <consortium name="EnsemblMetazoa"/>
        </authorList>
    </citation>
    <scope>IDENTIFICATION</scope>
</reference>
<evidence type="ECO:0000256" key="3">
    <source>
        <dbReference type="ARBA" id="ARBA00023274"/>
    </source>
</evidence>
<dbReference type="OMA" id="FHLFCAG"/>
<dbReference type="HOGENOM" id="CLU_161010_0_0_1"/>
<dbReference type="GO" id="GO:0003735">
    <property type="term" value="F:structural constituent of ribosome"/>
    <property type="evidence" value="ECO:0007669"/>
    <property type="project" value="InterPro"/>
</dbReference>
<dbReference type="GO" id="GO:0005840">
    <property type="term" value="C:ribosome"/>
    <property type="evidence" value="ECO:0007669"/>
    <property type="project" value="UniProtKB-KW"/>
</dbReference>
<name>T1GRN3_MEGSC</name>
<dbReference type="AlphaFoldDB" id="T1GRN3"/>
<dbReference type="PANTHER" id="PTHR11830">
    <property type="entry name" value="40S RIBOSOMAL PROTEIN S3A"/>
    <property type="match status" value="1"/>
</dbReference>
<reference evidence="6" key="1">
    <citation type="submission" date="2013-02" db="EMBL/GenBank/DDBJ databases">
        <authorList>
            <person name="Hughes D."/>
        </authorList>
    </citation>
    <scope>NUCLEOTIDE SEQUENCE</scope>
    <source>
        <strain>Durham</strain>
        <strain evidence="6">NC isolate 2 -- Noor lab</strain>
    </source>
</reference>
<dbReference type="EnsemblMetazoa" id="MESCA006320-RA">
    <property type="protein sequence ID" value="MESCA006320-PA"/>
    <property type="gene ID" value="MESCA006320"/>
</dbReference>
<keyword evidence="3" id="KW-0687">Ribonucleoprotein</keyword>
<keyword evidence="2" id="KW-0689">Ribosomal protein</keyword>
<organism evidence="5 6">
    <name type="scientific">Megaselia scalaris</name>
    <name type="common">Humpbacked fly</name>
    <name type="synonym">Phora scalaris</name>
    <dbReference type="NCBI Taxonomy" id="36166"/>
    <lineage>
        <taxon>Eukaryota</taxon>
        <taxon>Metazoa</taxon>
        <taxon>Ecdysozoa</taxon>
        <taxon>Arthropoda</taxon>
        <taxon>Hexapoda</taxon>
        <taxon>Insecta</taxon>
        <taxon>Pterygota</taxon>
        <taxon>Neoptera</taxon>
        <taxon>Endopterygota</taxon>
        <taxon>Diptera</taxon>
        <taxon>Brachycera</taxon>
        <taxon>Muscomorpha</taxon>
        <taxon>Platypezoidea</taxon>
        <taxon>Phoridae</taxon>
        <taxon>Megaseliini</taxon>
        <taxon>Megaselia</taxon>
    </lineage>
</organism>
<evidence type="ECO:0000256" key="4">
    <source>
        <dbReference type="SAM" id="MobiDB-lite"/>
    </source>
</evidence>
<dbReference type="STRING" id="36166.T1GRN3"/>
<feature type="region of interest" description="Disordered" evidence="4">
    <location>
        <begin position="81"/>
        <end position="116"/>
    </location>
</feature>